<dbReference type="EMBL" id="JAYMYQ010000008">
    <property type="protein sequence ID" value="KAK7315327.1"/>
    <property type="molecule type" value="Genomic_DNA"/>
</dbReference>
<protein>
    <recommendedName>
        <fullName evidence="5">Helicase ATP-binding domain-containing protein</fullName>
    </recommendedName>
</protein>
<dbReference type="InterPro" id="IPR050079">
    <property type="entry name" value="DEAD_box_RNA_helicase"/>
</dbReference>
<keyword evidence="7" id="KW-1185">Reference proteome</keyword>
<feature type="domain" description="Helicase ATP-binding" evidence="5">
    <location>
        <begin position="141"/>
        <end position="246"/>
    </location>
</feature>
<evidence type="ECO:0000259" key="5">
    <source>
        <dbReference type="PROSITE" id="PS51192"/>
    </source>
</evidence>
<dbReference type="Pfam" id="PF00271">
    <property type="entry name" value="Helicase_C"/>
    <property type="match status" value="1"/>
</dbReference>
<evidence type="ECO:0000313" key="6">
    <source>
        <dbReference type="EMBL" id="KAK7315327.1"/>
    </source>
</evidence>
<dbReference type="GO" id="GO:0003676">
    <property type="term" value="F:nucleic acid binding"/>
    <property type="evidence" value="ECO:0007669"/>
    <property type="project" value="InterPro"/>
</dbReference>
<keyword evidence="1" id="KW-0547">Nucleotide-binding</keyword>
<dbReference type="GO" id="GO:0005524">
    <property type="term" value="F:ATP binding"/>
    <property type="evidence" value="ECO:0007669"/>
    <property type="project" value="UniProtKB-KW"/>
</dbReference>
<proteinExistence type="predicted"/>
<evidence type="ECO:0000256" key="1">
    <source>
        <dbReference type="ARBA" id="ARBA00022741"/>
    </source>
</evidence>
<evidence type="ECO:0000256" key="2">
    <source>
        <dbReference type="ARBA" id="ARBA00022801"/>
    </source>
</evidence>
<dbReference type="PROSITE" id="PS51192">
    <property type="entry name" value="HELICASE_ATP_BIND_1"/>
    <property type="match status" value="1"/>
</dbReference>
<evidence type="ECO:0000313" key="7">
    <source>
        <dbReference type="Proteomes" id="UP001367508"/>
    </source>
</evidence>
<dbReference type="AlphaFoldDB" id="A0AAN9KDB2"/>
<gene>
    <name evidence="6" type="ORF">VNO77_33867</name>
</gene>
<dbReference type="SUPFAM" id="SSF52540">
    <property type="entry name" value="P-loop containing nucleoside triphosphate hydrolases"/>
    <property type="match status" value="1"/>
</dbReference>
<dbReference type="GO" id="GO:0016787">
    <property type="term" value="F:hydrolase activity"/>
    <property type="evidence" value="ECO:0007669"/>
    <property type="project" value="UniProtKB-KW"/>
</dbReference>
<comment type="caution">
    <text evidence="6">The sequence shown here is derived from an EMBL/GenBank/DDBJ whole genome shotgun (WGS) entry which is preliminary data.</text>
</comment>
<dbReference type="Gene3D" id="3.40.50.300">
    <property type="entry name" value="P-loop containing nucleotide triphosphate hydrolases"/>
    <property type="match status" value="1"/>
</dbReference>
<organism evidence="6 7">
    <name type="scientific">Canavalia gladiata</name>
    <name type="common">Sword bean</name>
    <name type="synonym">Dolichos gladiatus</name>
    <dbReference type="NCBI Taxonomy" id="3824"/>
    <lineage>
        <taxon>Eukaryota</taxon>
        <taxon>Viridiplantae</taxon>
        <taxon>Streptophyta</taxon>
        <taxon>Embryophyta</taxon>
        <taxon>Tracheophyta</taxon>
        <taxon>Spermatophyta</taxon>
        <taxon>Magnoliopsida</taxon>
        <taxon>eudicotyledons</taxon>
        <taxon>Gunneridae</taxon>
        <taxon>Pentapetalae</taxon>
        <taxon>rosids</taxon>
        <taxon>fabids</taxon>
        <taxon>Fabales</taxon>
        <taxon>Fabaceae</taxon>
        <taxon>Papilionoideae</taxon>
        <taxon>50 kb inversion clade</taxon>
        <taxon>NPAAA clade</taxon>
        <taxon>indigoferoid/millettioid clade</taxon>
        <taxon>Phaseoleae</taxon>
        <taxon>Canavalia</taxon>
    </lineage>
</organism>
<evidence type="ECO:0000256" key="4">
    <source>
        <dbReference type="ARBA" id="ARBA00022840"/>
    </source>
</evidence>
<dbReference type="SMART" id="SM00487">
    <property type="entry name" value="DEXDc"/>
    <property type="match status" value="1"/>
</dbReference>
<dbReference type="InterPro" id="IPR001650">
    <property type="entry name" value="Helicase_C-like"/>
</dbReference>
<dbReference type="InterPro" id="IPR011545">
    <property type="entry name" value="DEAD/DEAH_box_helicase_dom"/>
</dbReference>
<reference evidence="6 7" key="1">
    <citation type="submission" date="2024-01" db="EMBL/GenBank/DDBJ databases">
        <title>The genomes of 5 underutilized Papilionoideae crops provide insights into root nodulation and disease resistanc.</title>
        <authorList>
            <person name="Jiang F."/>
        </authorList>
    </citation>
    <scope>NUCLEOTIDE SEQUENCE [LARGE SCALE GENOMIC DNA]</scope>
    <source>
        <strain evidence="6">LVBAO_FW01</strain>
        <tissue evidence="6">Leaves</tissue>
    </source>
</reference>
<sequence length="421" mass="47517">MPLSVYGILASKFLRDRIGVLLLKLLESSRGLLVIFPKIEKIIDFWGFFRAADYGDQRFCSNEVCSCSTISLREEPAIRVPVETSRTNSIDLIQASHRDPYSLCMLDAELNGTISEKIDWQSTDEFWEKGQGQGQDLFLQTLAFMKIQNLMDIFSLTKLVSRGVDVVVGTLGRIIDFINGNNLKLIEVKYLVVDEADQTLAVGFQEKVEVILEKLLSQRQSMLFFATMPGWVKKLAKKYLDNPLTIDLVGDEEEKLAERIKLHAIAASATSKTLNGFWQGKFTVLVATDVAAHGLDIPNVDLIIYYELPNDPKTFFTSLWSYWDPSLNLLVHQLWKRFLGYPLRKLLPHLVNFIPSFNESEYQDVARNNAAGVRTKVYGGTEFILLNQEGAAHDLGCLDPEFEPGLRPFPLNASILSANQN</sequence>
<keyword evidence="2" id="KW-0378">Hydrolase</keyword>
<dbReference type="InterPro" id="IPR027417">
    <property type="entry name" value="P-loop_NTPase"/>
</dbReference>
<dbReference type="Pfam" id="PF00270">
    <property type="entry name" value="DEAD"/>
    <property type="match status" value="1"/>
</dbReference>
<dbReference type="GO" id="GO:0003724">
    <property type="term" value="F:RNA helicase activity"/>
    <property type="evidence" value="ECO:0007669"/>
    <property type="project" value="TreeGrafter"/>
</dbReference>
<dbReference type="GO" id="GO:0005829">
    <property type="term" value="C:cytosol"/>
    <property type="evidence" value="ECO:0007669"/>
    <property type="project" value="TreeGrafter"/>
</dbReference>
<evidence type="ECO:0000256" key="3">
    <source>
        <dbReference type="ARBA" id="ARBA00022806"/>
    </source>
</evidence>
<dbReference type="PANTHER" id="PTHR47959:SF1">
    <property type="entry name" value="ATP-DEPENDENT RNA HELICASE DBPA"/>
    <property type="match status" value="1"/>
</dbReference>
<keyword evidence="4" id="KW-0067">ATP-binding</keyword>
<dbReference type="PANTHER" id="PTHR47959">
    <property type="entry name" value="ATP-DEPENDENT RNA HELICASE RHLE-RELATED"/>
    <property type="match status" value="1"/>
</dbReference>
<name>A0AAN9KDB2_CANGL</name>
<dbReference type="Proteomes" id="UP001367508">
    <property type="component" value="Unassembled WGS sequence"/>
</dbReference>
<dbReference type="InterPro" id="IPR014001">
    <property type="entry name" value="Helicase_ATP-bd"/>
</dbReference>
<accession>A0AAN9KDB2</accession>
<keyword evidence="3" id="KW-0347">Helicase</keyword>